<evidence type="ECO:0000313" key="3">
    <source>
        <dbReference type="Proteomes" id="UP001597548"/>
    </source>
</evidence>
<evidence type="ECO:0000256" key="1">
    <source>
        <dbReference type="SAM" id="SignalP"/>
    </source>
</evidence>
<evidence type="ECO:0008006" key="4">
    <source>
        <dbReference type="Google" id="ProtNLM"/>
    </source>
</evidence>
<feature type="chain" id="PRO_5046559120" description="Lipoprotein" evidence="1">
    <location>
        <begin position="23"/>
        <end position="235"/>
    </location>
</feature>
<feature type="signal peptide" evidence="1">
    <location>
        <begin position="1"/>
        <end position="22"/>
    </location>
</feature>
<name>A0ABW5ZNR2_9FLAO</name>
<dbReference type="PROSITE" id="PS51257">
    <property type="entry name" value="PROKAR_LIPOPROTEIN"/>
    <property type="match status" value="1"/>
</dbReference>
<dbReference type="EMBL" id="JBHUOS010000001">
    <property type="protein sequence ID" value="MFD2914639.1"/>
    <property type="molecule type" value="Genomic_DNA"/>
</dbReference>
<evidence type="ECO:0000313" key="2">
    <source>
        <dbReference type="EMBL" id="MFD2914639.1"/>
    </source>
</evidence>
<proteinExistence type="predicted"/>
<keyword evidence="1" id="KW-0732">Signal</keyword>
<accession>A0ABW5ZNR2</accession>
<keyword evidence="3" id="KW-1185">Reference proteome</keyword>
<dbReference type="RefSeq" id="WP_194507683.1">
    <property type="nucleotide sequence ID" value="NZ_JADILU010000003.1"/>
</dbReference>
<comment type="caution">
    <text evidence="2">The sequence shown here is derived from an EMBL/GenBank/DDBJ whole genome shotgun (WGS) entry which is preliminary data.</text>
</comment>
<dbReference type="Proteomes" id="UP001597548">
    <property type="component" value="Unassembled WGS sequence"/>
</dbReference>
<reference evidence="3" key="1">
    <citation type="journal article" date="2019" name="Int. J. Syst. Evol. Microbiol.">
        <title>The Global Catalogue of Microorganisms (GCM) 10K type strain sequencing project: providing services to taxonomists for standard genome sequencing and annotation.</title>
        <authorList>
            <consortium name="The Broad Institute Genomics Platform"/>
            <consortium name="The Broad Institute Genome Sequencing Center for Infectious Disease"/>
            <person name="Wu L."/>
            <person name="Ma J."/>
        </authorList>
    </citation>
    <scope>NUCLEOTIDE SEQUENCE [LARGE SCALE GENOMIC DNA]</scope>
    <source>
        <strain evidence="3">KCTC 32514</strain>
    </source>
</reference>
<gene>
    <name evidence="2" type="ORF">ACFS29_03230</name>
</gene>
<sequence length="235" mass="27339">MKKPFSFSILLLLILFSSCKNKLDSKSISKTEFPEFNSWKDHWENPTQKEELLSNSKIHKRIKECLNDTSIVVLTSTLISDIERYSIIKSLGDINKDGINDSILVIPELYITTDNAVEEGASIIFTDKKIPRIRVDSPCLETNYIFPVADIDNDGIIELGKYYSSCASRFKGLELISMNQEEWNIKGQVTFDIFYEEPKKEKRIEKIELNKFRMREITSENVDEKTDTWKIFEMK</sequence>
<organism evidence="2 3">
    <name type="scientific">Psychroserpens luteus</name>
    <dbReference type="NCBI Taxonomy" id="1434066"/>
    <lineage>
        <taxon>Bacteria</taxon>
        <taxon>Pseudomonadati</taxon>
        <taxon>Bacteroidota</taxon>
        <taxon>Flavobacteriia</taxon>
        <taxon>Flavobacteriales</taxon>
        <taxon>Flavobacteriaceae</taxon>
        <taxon>Psychroserpens</taxon>
    </lineage>
</organism>
<protein>
    <recommendedName>
        <fullName evidence="4">Lipoprotein</fullName>
    </recommendedName>
</protein>